<comment type="cofactor">
    <cofactor evidence="2">
        <name>Fe cation</name>
        <dbReference type="ChEBI" id="CHEBI:24875"/>
    </cofactor>
</comment>
<feature type="binding site" evidence="2">
    <location>
        <position position="47"/>
    </location>
    <ligand>
        <name>Mg(2+)</name>
        <dbReference type="ChEBI" id="CHEBI:18420"/>
    </ligand>
</feature>
<dbReference type="AlphaFoldDB" id="A0A6L5YAN5"/>
<dbReference type="PROSITE" id="PS00507">
    <property type="entry name" value="NI_HGENASE_L_1"/>
    <property type="match status" value="1"/>
</dbReference>
<proteinExistence type="predicted"/>
<keyword evidence="2" id="KW-0533">Nickel</keyword>
<dbReference type="InterPro" id="IPR052197">
    <property type="entry name" value="ComplexI_49kDa-like"/>
</dbReference>
<gene>
    <name evidence="4" type="ORF">FYJ74_04735</name>
</gene>
<keyword evidence="1" id="KW-0560">Oxidoreductase</keyword>
<evidence type="ECO:0000313" key="5">
    <source>
        <dbReference type="Proteomes" id="UP000473699"/>
    </source>
</evidence>
<feature type="binding site" evidence="2">
    <location>
        <position position="66"/>
    </location>
    <ligand>
        <name>Ni(2+)</name>
        <dbReference type="ChEBI" id="CHEBI:49786"/>
    </ligand>
</feature>
<feature type="binding site" evidence="2">
    <location>
        <position position="370"/>
    </location>
    <ligand>
        <name>Ni(2+)</name>
        <dbReference type="ChEBI" id="CHEBI:49786"/>
    </ligand>
</feature>
<dbReference type="Pfam" id="PF00346">
    <property type="entry name" value="Complex1_49kDa"/>
    <property type="match status" value="1"/>
</dbReference>
<dbReference type="GO" id="GO:0008901">
    <property type="term" value="F:ferredoxin hydrogenase activity"/>
    <property type="evidence" value="ECO:0007669"/>
    <property type="project" value="InterPro"/>
</dbReference>
<dbReference type="GO" id="GO:0048038">
    <property type="term" value="F:quinone binding"/>
    <property type="evidence" value="ECO:0007669"/>
    <property type="project" value="InterPro"/>
</dbReference>
<keyword evidence="2" id="KW-0460">Magnesium</keyword>
<comment type="cofactor">
    <cofactor evidence="2">
        <name>Ni(2+)</name>
        <dbReference type="ChEBI" id="CHEBI:49786"/>
    </cofactor>
</comment>
<evidence type="ECO:0000256" key="2">
    <source>
        <dbReference type="PIRSR" id="PIRSR601501-1"/>
    </source>
</evidence>
<dbReference type="PANTHER" id="PTHR43485">
    <property type="entry name" value="HYDROGENASE-4 COMPONENT G"/>
    <property type="match status" value="1"/>
</dbReference>
<dbReference type="GO" id="GO:0051287">
    <property type="term" value="F:NAD binding"/>
    <property type="evidence" value="ECO:0007669"/>
    <property type="project" value="InterPro"/>
</dbReference>
<feature type="binding site" evidence="2">
    <location>
        <position position="69"/>
    </location>
    <ligand>
        <name>Ni(2+)</name>
        <dbReference type="ChEBI" id="CHEBI:49786"/>
    </ligand>
</feature>
<organism evidence="4 5">
    <name type="scientific">Pyramidobacter porci</name>
    <dbReference type="NCBI Taxonomy" id="2605789"/>
    <lineage>
        <taxon>Bacteria</taxon>
        <taxon>Thermotogati</taxon>
        <taxon>Synergistota</taxon>
        <taxon>Synergistia</taxon>
        <taxon>Synergistales</taxon>
        <taxon>Dethiosulfovibrionaceae</taxon>
        <taxon>Pyramidobacter</taxon>
    </lineage>
</organism>
<comment type="caution">
    <text evidence="4">The sequence shown here is derived from an EMBL/GenBank/DDBJ whole genome shotgun (WGS) entry which is preliminary data.</text>
</comment>
<dbReference type="SUPFAM" id="SSF56762">
    <property type="entry name" value="HydB/Nqo4-like"/>
    <property type="match status" value="1"/>
</dbReference>
<name>A0A6L5YAN5_9BACT</name>
<evidence type="ECO:0000259" key="3">
    <source>
        <dbReference type="Pfam" id="PF00346"/>
    </source>
</evidence>
<keyword evidence="2" id="KW-0479">Metal-binding</keyword>
<evidence type="ECO:0000256" key="1">
    <source>
        <dbReference type="ARBA" id="ARBA00023002"/>
    </source>
</evidence>
<dbReference type="GO" id="GO:0016151">
    <property type="term" value="F:nickel cation binding"/>
    <property type="evidence" value="ECO:0007669"/>
    <property type="project" value="InterPro"/>
</dbReference>
<dbReference type="Proteomes" id="UP000473699">
    <property type="component" value="Unassembled WGS sequence"/>
</dbReference>
<dbReference type="InterPro" id="IPR018194">
    <property type="entry name" value="Ni-dep_hyd_lsu_Ni_BS"/>
</dbReference>
<dbReference type="InterPro" id="IPR001501">
    <property type="entry name" value="Ni-dep_hyd_lsu"/>
</dbReference>
<dbReference type="EMBL" id="VUNH01000004">
    <property type="protein sequence ID" value="MST55339.1"/>
    <property type="molecule type" value="Genomic_DNA"/>
</dbReference>
<keyword evidence="5" id="KW-1185">Reference proteome</keyword>
<feature type="binding site" evidence="2">
    <location>
        <position position="337"/>
    </location>
    <ligand>
        <name>Mg(2+)</name>
        <dbReference type="ChEBI" id="CHEBI:18420"/>
    </ligand>
</feature>
<feature type="binding site" evidence="2">
    <location>
        <position position="373"/>
    </location>
    <ligand>
        <name>Fe cation</name>
        <dbReference type="ChEBI" id="CHEBI:24875"/>
    </ligand>
</feature>
<feature type="binding site" evidence="2">
    <location>
        <position position="69"/>
    </location>
    <ligand>
        <name>Fe cation</name>
        <dbReference type="ChEBI" id="CHEBI:24875"/>
    </ligand>
</feature>
<dbReference type="PANTHER" id="PTHR43485:SF1">
    <property type="entry name" value="FORMATE HYDROGENLYASE SUBUNIT 5-RELATED"/>
    <property type="match status" value="1"/>
</dbReference>
<dbReference type="Pfam" id="PF00374">
    <property type="entry name" value="NiFeSe_Hases"/>
    <property type="match status" value="1"/>
</dbReference>
<evidence type="ECO:0000313" key="4">
    <source>
        <dbReference type="EMBL" id="MST55339.1"/>
    </source>
</evidence>
<dbReference type="Gene3D" id="1.10.645.10">
    <property type="entry name" value="Cytochrome-c3 Hydrogenase, chain B"/>
    <property type="match status" value="1"/>
</dbReference>
<sequence>MMTKTYKLPIGPAHVGLKEPVTAWLDIEGERIVDATVRPGAIHRGIEFMSRERNPVQVIFLAERICGICSFSHSIAYAKAVEDAAKVQVPVRGQYIRSLVLELERVHSHILWLSVACYSIGFDSAFHLGMALREKVMDVLEALTGNRVNYAVTAIGGVRWDVTPKVDRVVRDMIAYYRSEFHEYYDAVINDPVVKARLRDVGVLPTGDAVRLDALGPTSRGSGVRADVRESSPYDAYCDIPVKAIVPQDYFGEVHGDVLDRFLVRLLEVYQSLDLLESILEGLPEGPITAFPKPVAGLAKLKAAGGFGYGCIEAPRGDVTHVVELKAGDENVFMWKVRAPTYANAQAWPLMFIGNEIADAALIINSIDPCISCMERMVLTDRAANRQGVVTKDELLKMSREKTADLRRKMGQC</sequence>
<dbReference type="InterPro" id="IPR029014">
    <property type="entry name" value="NiFe-Hase_large"/>
</dbReference>
<dbReference type="GO" id="GO:0016651">
    <property type="term" value="F:oxidoreductase activity, acting on NAD(P)H"/>
    <property type="evidence" value="ECO:0007669"/>
    <property type="project" value="InterPro"/>
</dbReference>
<keyword evidence="2" id="KW-0408">Iron</keyword>
<protein>
    <submittedName>
        <fullName evidence="4">NADH dehydrogenase subunit</fullName>
    </submittedName>
</protein>
<feature type="domain" description="NADH-quinone oxidoreductase subunit D" evidence="3">
    <location>
        <begin position="120"/>
        <end position="376"/>
    </location>
</feature>
<dbReference type="InterPro" id="IPR001135">
    <property type="entry name" value="NADH_Q_OxRdtase_suD"/>
</dbReference>
<reference evidence="4 5" key="1">
    <citation type="submission" date="2019-08" db="EMBL/GenBank/DDBJ databases">
        <title>In-depth cultivation of the pig gut microbiome towards novel bacterial diversity and tailored functional studies.</title>
        <authorList>
            <person name="Wylensek D."/>
            <person name="Hitch T.C.A."/>
            <person name="Clavel T."/>
        </authorList>
    </citation>
    <scope>NUCLEOTIDE SEQUENCE [LARGE SCALE GENOMIC DNA]</scope>
    <source>
        <strain evidence="4 5">SM-530-WT-4B</strain>
    </source>
</reference>
<accession>A0A6L5YAN5</accession>